<dbReference type="PANTHER" id="PTHR38451">
    <property type="entry name" value="TRNA (ADENINE(22)-N(1))-METHYLTRANSFERASE"/>
    <property type="match status" value="1"/>
</dbReference>
<dbReference type="PANTHER" id="PTHR38451:SF1">
    <property type="entry name" value="TRNA (ADENINE(22)-N(1))-METHYLTRANSFERASE"/>
    <property type="match status" value="1"/>
</dbReference>
<dbReference type="GO" id="GO:0160105">
    <property type="term" value="F:tRNA (adenine(22)-N1)-methyltransferase activity"/>
    <property type="evidence" value="ECO:0007669"/>
    <property type="project" value="InterPro"/>
</dbReference>
<dbReference type="Gene3D" id="3.40.50.150">
    <property type="entry name" value="Vaccinia Virus protein VP39"/>
    <property type="match status" value="1"/>
</dbReference>
<dbReference type="InterPro" id="IPR006901">
    <property type="entry name" value="TrmK"/>
</dbReference>
<dbReference type="Proteomes" id="UP000182508">
    <property type="component" value="Unassembled WGS sequence"/>
</dbReference>
<dbReference type="STRING" id="439219.SAMN02910293_02383"/>
<dbReference type="SUPFAM" id="SSF53335">
    <property type="entry name" value="S-adenosyl-L-methionine-dependent methyltransferases"/>
    <property type="match status" value="1"/>
</dbReference>
<keyword evidence="1" id="KW-0489">Methyltransferase</keyword>
<dbReference type="EMBL" id="FMXP01000051">
    <property type="protein sequence ID" value="SDB47838.1"/>
    <property type="molecule type" value="Genomic_DNA"/>
</dbReference>
<keyword evidence="1" id="KW-0808">Transferase</keyword>
<dbReference type="Gene3D" id="1.10.287.1890">
    <property type="match status" value="1"/>
</dbReference>
<evidence type="ECO:0000313" key="1">
    <source>
        <dbReference type="EMBL" id="SDB47838.1"/>
    </source>
</evidence>
<keyword evidence="2" id="KW-1185">Reference proteome</keyword>
<dbReference type="AlphaFoldDB" id="A0A1G6DRS4"/>
<reference evidence="1 2" key="1">
    <citation type="submission" date="2016-10" db="EMBL/GenBank/DDBJ databases">
        <authorList>
            <person name="de Groot N.N."/>
        </authorList>
    </citation>
    <scope>NUCLEOTIDE SEQUENCE [LARGE SCALE GENOMIC DNA]</scope>
    <source>
        <strain evidence="1 2">A-4</strain>
    </source>
</reference>
<name>A0A1G6DRS4_9STRE</name>
<protein>
    <submittedName>
        <fullName evidence="1">tRNA (Adenine22-N1)-methyltransferase</fullName>
    </submittedName>
</protein>
<proteinExistence type="predicted"/>
<dbReference type="eggNOG" id="COG2384">
    <property type="taxonomic scope" value="Bacteria"/>
</dbReference>
<gene>
    <name evidence="1" type="ORF">SAMN02910293_02383</name>
</gene>
<evidence type="ECO:0000313" key="2">
    <source>
        <dbReference type="Proteomes" id="UP000182508"/>
    </source>
</evidence>
<dbReference type="GO" id="GO:0032259">
    <property type="term" value="P:methylation"/>
    <property type="evidence" value="ECO:0007669"/>
    <property type="project" value="UniProtKB-KW"/>
</dbReference>
<dbReference type="RefSeq" id="WP_074486774.1">
    <property type="nucleotide sequence ID" value="NZ_FMXP01000051.1"/>
</dbReference>
<dbReference type="Pfam" id="PF04816">
    <property type="entry name" value="TrmK"/>
    <property type="match status" value="1"/>
</dbReference>
<accession>A0A1G6DRS4</accession>
<dbReference type="PIRSF" id="PIRSF018637">
    <property type="entry name" value="TrmK"/>
    <property type="match status" value="1"/>
</dbReference>
<organism evidence="1 2">
    <name type="scientific">Streptococcus henryi</name>
    <dbReference type="NCBI Taxonomy" id="439219"/>
    <lineage>
        <taxon>Bacteria</taxon>
        <taxon>Bacillati</taxon>
        <taxon>Bacillota</taxon>
        <taxon>Bacilli</taxon>
        <taxon>Lactobacillales</taxon>
        <taxon>Streptococcaceae</taxon>
        <taxon>Streptococcus</taxon>
    </lineage>
</organism>
<dbReference type="InterPro" id="IPR029063">
    <property type="entry name" value="SAM-dependent_MTases_sf"/>
</dbReference>
<sequence>MQTILSQRLQDVANYIPTGARLLDVGSDHAYLPIYLMEKGLIDFAIAGEVVKGPYDSAVTNVASSGLSDKIQVRLANGLAAFEEADDISVITICGMGGYLISDILENGRAKLTNVDRLILQPNNREDELRDWLGRNGFKIIAEKIMTENDKFYEIMVVEPGQMDLDARELRFGPYLLQEKSQVFKAKWQRELGKLESALSHVPESHEDDRSAISQKIQAIKEAINES</sequence>